<organism evidence="3 5">
    <name type="scientific">Serratia sp. (strain ATCC 39006)</name>
    <name type="common">Prodigiosinella confusarubida</name>
    <dbReference type="NCBI Taxonomy" id="104623"/>
    <lineage>
        <taxon>Bacteria</taxon>
        <taxon>Pseudomonadati</taxon>
        <taxon>Pseudomonadota</taxon>
        <taxon>Gammaproteobacteria</taxon>
        <taxon>Enterobacterales</taxon>
        <taxon>Pectobacteriaceae</taxon>
        <taxon>Prodigiosinella</taxon>
    </lineage>
</organism>
<evidence type="ECO:0000313" key="5">
    <source>
        <dbReference type="Proteomes" id="UP000017700"/>
    </source>
</evidence>
<reference evidence="3 5" key="1">
    <citation type="journal article" date="2013" name="Genome Announc.">
        <title>Draft genome sequence of Serratia sp. strain ATCC 39006, a model bacterium for analysis of the biosynthesis and regulation of prodigiosin, a carbapenem, and gas vesicles.</title>
        <authorList>
            <person name="Fineran P.C."/>
            <person name="Iglesias Cans M.C."/>
            <person name="Ramsay J.P."/>
            <person name="Wilf N.M."/>
            <person name="Cossyleon D."/>
            <person name="McNeil M.B."/>
            <person name="Williamson N.R."/>
            <person name="Monson R.E."/>
            <person name="Becher S.A."/>
            <person name="Stanton J.A."/>
            <person name="Brugger K."/>
            <person name="Brown S.D."/>
            <person name="Salmond G.P."/>
        </authorList>
    </citation>
    <scope>NUCLEOTIDE SEQUENCE [LARGE SCALE GENOMIC DNA]</scope>
    <source>
        <strain evidence="3">ATCC 39006</strain>
        <strain evidence="5">ATCC 39006 / SC 11482</strain>
    </source>
</reference>
<dbReference type="RefSeq" id="WP_021015870.1">
    <property type="nucleotide sequence ID" value="NZ_CP025084.1"/>
</dbReference>
<dbReference type="EMBL" id="CP025085">
    <property type="protein sequence ID" value="AUH00882.1"/>
    <property type="molecule type" value="Genomic_DNA"/>
</dbReference>
<dbReference type="EMBL" id="CP025085">
    <property type="protein sequence ID" value="AUG99729.1"/>
    <property type="molecule type" value="Genomic_DNA"/>
</dbReference>
<protein>
    <submittedName>
        <fullName evidence="3">Uncharacterized protein</fullName>
    </submittedName>
</protein>
<dbReference type="STRING" id="104623.Ser39006_02607"/>
<dbReference type="eggNOG" id="ENOG50332KC">
    <property type="taxonomic scope" value="Bacteria"/>
</dbReference>
<evidence type="ECO:0000313" key="3">
    <source>
        <dbReference type="EMBL" id="AUH04048.1"/>
    </source>
</evidence>
<dbReference type="OrthoDB" id="6420338at2"/>
<keyword evidence="5" id="KW-1185">Reference proteome</keyword>
<dbReference type="EMBL" id="CP025084">
    <property type="protein sequence ID" value="AUH04048.1"/>
    <property type="molecule type" value="Genomic_DNA"/>
</dbReference>
<dbReference type="KEGG" id="serq:CWC46_14335"/>
<gene>
    <name evidence="1" type="ORF">CWC46_07775</name>
    <name evidence="2" type="ORF">CWC46_14335</name>
    <name evidence="3" type="ORF">Ser39006_007780</name>
    <name evidence="4" type="ORF">Ser39006_014340</name>
</gene>
<accession>V3UZ19</accession>
<evidence type="ECO:0000313" key="4">
    <source>
        <dbReference type="EMBL" id="AUH05204.1"/>
    </source>
</evidence>
<dbReference type="AlphaFoldDB" id="V3UZ19"/>
<reference evidence="3" key="4">
    <citation type="submission" date="2017-11" db="EMBL/GenBank/DDBJ databases">
        <title>Complete genome sequence of Serratia sp. ATCC 39006.</title>
        <authorList>
            <person name="Hampton H.G."/>
            <person name="Jackson S.A."/>
            <person name="Jauregui R."/>
            <person name="Poulter G.T.M."/>
            <person name="Salmond G.P.C."/>
            <person name="Fineran P.C."/>
        </authorList>
    </citation>
    <scope>NUCLEOTIDE SEQUENCE</scope>
    <source>
        <strain evidence="3">ATCC 39006</strain>
    </source>
</reference>
<evidence type="ECO:0000313" key="2">
    <source>
        <dbReference type="EMBL" id="AUH00882.1"/>
    </source>
</evidence>
<dbReference type="KEGG" id="sera:Ser39006_014340"/>
<dbReference type="EMBL" id="CP025084">
    <property type="protein sequence ID" value="AUH05204.1"/>
    <property type="molecule type" value="Genomic_DNA"/>
</dbReference>
<dbReference type="Proteomes" id="UP000017700">
    <property type="component" value="Chromosome"/>
</dbReference>
<sequence>MAEEQEQLPATGYAVVRCRDQVVVAKFMDFPDCDRALMYRSGDMVSFMPLQHDEIVGTPSLFMQMLEKAGYRITSTSGNIPS</sequence>
<name>V3UZ19_SERS3</name>
<dbReference type="Proteomes" id="UP000233778">
    <property type="component" value="Chromosome"/>
</dbReference>
<evidence type="ECO:0000313" key="6">
    <source>
        <dbReference type="Proteomes" id="UP000233778"/>
    </source>
</evidence>
<dbReference type="KEGG" id="serq:CWC46_07775"/>
<reference evidence="3" key="2">
    <citation type="submission" date="2013-09" db="EMBL/GenBank/DDBJ databases">
        <authorList>
            <person name="Wang G."/>
            <person name="Yang Y."/>
            <person name="Su Y."/>
        </authorList>
    </citation>
    <scope>NUCLEOTIDE SEQUENCE</scope>
    <source>
        <strain evidence="3">ATCC 39006</strain>
    </source>
</reference>
<proteinExistence type="predicted"/>
<evidence type="ECO:0000313" key="1">
    <source>
        <dbReference type="EMBL" id="AUG99729.1"/>
    </source>
</evidence>
<reference evidence="1 6" key="3">
    <citation type="submission" date="2017-11" db="EMBL/GenBank/DDBJ databases">
        <title>Complete genome sequence of Serratia sp. ATCC 39006 LacA.</title>
        <authorList>
            <person name="Hampton H.G."/>
            <person name="Jackson S.A."/>
            <person name="Jauregui R."/>
            <person name="Poulter G.T.M."/>
            <person name="Salmond G.P.C."/>
            <person name="Fineran P.C."/>
        </authorList>
    </citation>
    <scope>NUCLEOTIDE SEQUENCE [LARGE SCALE GENOMIC DNA]</scope>
    <source>
        <strain evidence="1 6">ATCC 39006</strain>
    </source>
</reference>
<dbReference type="KEGG" id="sera:Ser39006_007780"/>